<dbReference type="PANTHER" id="PTHR33988:SF2">
    <property type="entry name" value="ENDORIBONUCLEASE MAZF"/>
    <property type="match status" value="1"/>
</dbReference>
<sequence length="112" mass="13036">MVCRGEIWLANLNPVKKNNEMGKIRPVLIFQNDELNHSEYPTTIVIPLTTSLIDDAEPIRMRVKKREKLLQDSDLVITQIRSIDNNRFVEKLASLKTDEMKKVKELFDEIAQ</sequence>
<dbReference type="RefSeq" id="WP_152298634.1">
    <property type="nucleotide sequence ID" value="NZ_CP041166.1"/>
</dbReference>
<dbReference type="GO" id="GO:0004521">
    <property type="term" value="F:RNA endonuclease activity"/>
    <property type="evidence" value="ECO:0007669"/>
    <property type="project" value="TreeGrafter"/>
</dbReference>
<dbReference type="GO" id="GO:0016075">
    <property type="term" value="P:rRNA catabolic process"/>
    <property type="evidence" value="ECO:0007669"/>
    <property type="project" value="TreeGrafter"/>
</dbReference>
<name>A0AAJ4DLW9_9BACT</name>
<dbReference type="KEGG" id="suln:FJR47_00985"/>
<dbReference type="Gene3D" id="2.30.30.110">
    <property type="match status" value="1"/>
</dbReference>
<organism evidence="2 3">
    <name type="scientific">Sulfurimonas xiamenensis</name>
    <dbReference type="NCBI Taxonomy" id="2590021"/>
    <lineage>
        <taxon>Bacteria</taxon>
        <taxon>Pseudomonadati</taxon>
        <taxon>Campylobacterota</taxon>
        <taxon>Epsilonproteobacteria</taxon>
        <taxon>Campylobacterales</taxon>
        <taxon>Sulfurimonadaceae</taxon>
        <taxon>Sulfurimonas</taxon>
    </lineage>
</organism>
<dbReference type="GO" id="GO:0006402">
    <property type="term" value="P:mRNA catabolic process"/>
    <property type="evidence" value="ECO:0007669"/>
    <property type="project" value="TreeGrafter"/>
</dbReference>
<dbReference type="GO" id="GO:0016787">
    <property type="term" value="F:hydrolase activity"/>
    <property type="evidence" value="ECO:0007669"/>
    <property type="project" value="UniProtKB-KW"/>
</dbReference>
<reference evidence="3" key="1">
    <citation type="submission" date="2019-06" db="EMBL/GenBank/DDBJ databases">
        <title>Sulfurimonas gotlandica sp. nov., a chemoautotrophic and psychrotolerant epsilonproteobacterium isolated from a pelagic redoxcline, and an emended description of the genus Sulfurimonas.</title>
        <authorList>
            <person name="Wang S."/>
            <person name="Jiang L."/>
            <person name="Shao Z."/>
        </authorList>
    </citation>
    <scope>NUCLEOTIDE SEQUENCE [LARGE SCALE GENOMIC DNA]</scope>
    <source>
        <strain evidence="3">1-1N</strain>
    </source>
</reference>
<keyword evidence="3" id="KW-1185">Reference proteome</keyword>
<dbReference type="InterPro" id="IPR003477">
    <property type="entry name" value="PemK-like"/>
</dbReference>
<gene>
    <name evidence="2" type="ORF">FJR47_00985</name>
</gene>
<dbReference type="EMBL" id="CP041166">
    <property type="protein sequence ID" value="QFR42563.1"/>
    <property type="molecule type" value="Genomic_DNA"/>
</dbReference>
<dbReference type="EC" id="3.1.-.-" evidence="1"/>
<dbReference type="AlphaFoldDB" id="A0AAJ4DLW9"/>
<keyword evidence="1" id="KW-0378">Hydrolase</keyword>
<protein>
    <recommendedName>
        <fullName evidence="1">mRNA interferase</fullName>
        <ecNumber evidence="1">3.1.-.-</ecNumber>
    </recommendedName>
</protein>
<keyword evidence="1" id="KW-0540">Nuclease</keyword>
<keyword evidence="1" id="KW-0255">Endonuclease</keyword>
<dbReference type="Pfam" id="PF02452">
    <property type="entry name" value="PemK_toxin"/>
    <property type="match status" value="1"/>
</dbReference>
<accession>A0AAJ4DLW9</accession>
<dbReference type="Proteomes" id="UP000326061">
    <property type="component" value="Chromosome"/>
</dbReference>
<dbReference type="PANTHER" id="PTHR33988">
    <property type="entry name" value="ENDORIBONUCLEASE MAZF-RELATED"/>
    <property type="match status" value="1"/>
</dbReference>
<comment type="function">
    <text evidence="1">Toxic component of a type II toxin-antitoxin (TA) system.</text>
</comment>
<evidence type="ECO:0000313" key="3">
    <source>
        <dbReference type="Proteomes" id="UP000326061"/>
    </source>
</evidence>
<dbReference type="GO" id="GO:0003677">
    <property type="term" value="F:DNA binding"/>
    <property type="evidence" value="ECO:0007669"/>
    <property type="project" value="InterPro"/>
</dbReference>
<dbReference type="SUPFAM" id="SSF50118">
    <property type="entry name" value="Cell growth inhibitor/plasmid maintenance toxic component"/>
    <property type="match status" value="1"/>
</dbReference>
<proteinExistence type="inferred from homology"/>
<dbReference type="InterPro" id="IPR011067">
    <property type="entry name" value="Plasmid_toxin/cell-grow_inhib"/>
</dbReference>
<dbReference type="PIRSF" id="PIRSF033490">
    <property type="entry name" value="MazF"/>
    <property type="match status" value="1"/>
</dbReference>
<evidence type="ECO:0000313" key="2">
    <source>
        <dbReference type="EMBL" id="QFR42563.1"/>
    </source>
</evidence>
<comment type="similarity">
    <text evidence="1">Belongs to the PemK/MazF family.</text>
</comment>
<evidence type="ECO:0000256" key="1">
    <source>
        <dbReference type="PIRNR" id="PIRNR033490"/>
    </source>
</evidence>